<sequence>MGTSPSKPSKRSSFNGSSNTSTGGTLCTNAQYEILLGTAFFVLVILILHRWIRKRWSSQALKVADDLGGQGIPTEMS</sequence>
<feature type="non-terminal residue" evidence="3">
    <location>
        <position position="77"/>
    </location>
</feature>
<dbReference type="EMBL" id="KZ293469">
    <property type="protein sequence ID" value="PBK62127.1"/>
    <property type="molecule type" value="Genomic_DNA"/>
</dbReference>
<evidence type="ECO:0000256" key="1">
    <source>
        <dbReference type="SAM" id="MobiDB-lite"/>
    </source>
</evidence>
<name>A0A2H3BC14_9AGAR</name>
<reference evidence="4" key="1">
    <citation type="journal article" date="2017" name="Nat. Ecol. Evol.">
        <title>Genome expansion and lineage-specific genetic innovations in the forest pathogenic fungi Armillaria.</title>
        <authorList>
            <person name="Sipos G."/>
            <person name="Prasanna A.N."/>
            <person name="Walter M.C."/>
            <person name="O'Connor E."/>
            <person name="Balint B."/>
            <person name="Krizsan K."/>
            <person name="Kiss B."/>
            <person name="Hess J."/>
            <person name="Varga T."/>
            <person name="Slot J."/>
            <person name="Riley R."/>
            <person name="Boka B."/>
            <person name="Rigling D."/>
            <person name="Barry K."/>
            <person name="Lee J."/>
            <person name="Mihaltcheva S."/>
            <person name="LaButti K."/>
            <person name="Lipzen A."/>
            <person name="Waldron R."/>
            <person name="Moloney N.M."/>
            <person name="Sperisen C."/>
            <person name="Kredics L."/>
            <person name="Vagvoelgyi C."/>
            <person name="Patrignani A."/>
            <person name="Fitzpatrick D."/>
            <person name="Nagy I."/>
            <person name="Doyle S."/>
            <person name="Anderson J.B."/>
            <person name="Grigoriev I.V."/>
            <person name="Gueldener U."/>
            <person name="Muensterkoetter M."/>
            <person name="Nagy L.G."/>
        </authorList>
    </citation>
    <scope>NUCLEOTIDE SEQUENCE [LARGE SCALE GENOMIC DNA]</scope>
    <source>
        <strain evidence="4">28-4</strain>
    </source>
</reference>
<evidence type="ECO:0000313" key="3">
    <source>
        <dbReference type="EMBL" id="PBK62127.1"/>
    </source>
</evidence>
<dbReference type="AlphaFoldDB" id="A0A2H3BC14"/>
<keyword evidence="4" id="KW-1185">Reference proteome</keyword>
<keyword evidence="2" id="KW-0472">Membrane</keyword>
<gene>
    <name evidence="3" type="ORF">ARMSODRAFT_964343</name>
</gene>
<feature type="region of interest" description="Disordered" evidence="1">
    <location>
        <begin position="1"/>
        <end position="24"/>
    </location>
</feature>
<accession>A0A2H3BC14</accession>
<evidence type="ECO:0000313" key="4">
    <source>
        <dbReference type="Proteomes" id="UP000218334"/>
    </source>
</evidence>
<proteinExistence type="predicted"/>
<feature type="transmembrane region" description="Helical" evidence="2">
    <location>
        <begin position="34"/>
        <end position="52"/>
    </location>
</feature>
<keyword evidence="2" id="KW-1133">Transmembrane helix</keyword>
<evidence type="ECO:0000256" key="2">
    <source>
        <dbReference type="SAM" id="Phobius"/>
    </source>
</evidence>
<protein>
    <submittedName>
        <fullName evidence="3">Uncharacterized protein</fullName>
    </submittedName>
</protein>
<organism evidence="3 4">
    <name type="scientific">Armillaria solidipes</name>
    <dbReference type="NCBI Taxonomy" id="1076256"/>
    <lineage>
        <taxon>Eukaryota</taxon>
        <taxon>Fungi</taxon>
        <taxon>Dikarya</taxon>
        <taxon>Basidiomycota</taxon>
        <taxon>Agaricomycotina</taxon>
        <taxon>Agaricomycetes</taxon>
        <taxon>Agaricomycetidae</taxon>
        <taxon>Agaricales</taxon>
        <taxon>Marasmiineae</taxon>
        <taxon>Physalacriaceae</taxon>
        <taxon>Armillaria</taxon>
    </lineage>
</organism>
<dbReference type="Proteomes" id="UP000218334">
    <property type="component" value="Unassembled WGS sequence"/>
</dbReference>
<feature type="compositionally biased region" description="Low complexity" evidence="1">
    <location>
        <begin position="12"/>
        <end position="24"/>
    </location>
</feature>
<keyword evidence="2" id="KW-0812">Transmembrane</keyword>